<feature type="region of interest" description="Disordered" evidence="1">
    <location>
        <begin position="141"/>
        <end position="179"/>
    </location>
</feature>
<reference evidence="3" key="1">
    <citation type="journal article" date="2015" name="PLoS Genet.">
        <title>Genome Sequence and Transcriptome Analyses of Chrysochromulina tobin: Metabolic Tools for Enhanced Algal Fitness in the Prominent Order Prymnesiales (Haptophyceae).</title>
        <authorList>
            <person name="Hovde B.T."/>
            <person name="Deodato C.R."/>
            <person name="Hunsperger H.M."/>
            <person name="Ryken S.A."/>
            <person name="Yost W."/>
            <person name="Jha R.K."/>
            <person name="Patterson J."/>
            <person name="Monnat R.J. Jr."/>
            <person name="Barlow S.B."/>
            <person name="Starkenburg S.R."/>
            <person name="Cattolico R.A."/>
        </authorList>
    </citation>
    <scope>NUCLEOTIDE SEQUENCE</scope>
    <source>
        <strain evidence="3">CCMP291</strain>
    </source>
</reference>
<evidence type="ECO:0000256" key="1">
    <source>
        <dbReference type="SAM" id="MobiDB-lite"/>
    </source>
</evidence>
<feature type="compositionally biased region" description="Polar residues" evidence="1">
    <location>
        <begin position="150"/>
        <end position="160"/>
    </location>
</feature>
<proteinExistence type="predicted"/>
<comment type="caution">
    <text evidence="2">The sequence shown here is derived from an EMBL/GenBank/DDBJ whole genome shotgun (WGS) entry which is preliminary data.</text>
</comment>
<evidence type="ECO:0000313" key="3">
    <source>
        <dbReference type="Proteomes" id="UP000037460"/>
    </source>
</evidence>
<dbReference type="AlphaFoldDB" id="A0A0M0JS77"/>
<sequence length="295" mass="32160">MTWSTTIGKWQESIHLPSASHVPAADSKKTLDRLRRFNQPLDDAGERKEEPTLIQNGEVCRMLAVSAACRVLGDRHAHELDSEDELELQRAWNTAAAASSMHKEARRVESYSIVDEDESEESDEHESDALQVTLKAELDVGGESDVESDVPSTEPSNDLPSPSRPLQAPFHSELPLDPSLDPTARKVAAVSAAAARAVAKSTAAMHTVQAVKTVAKTVTMTVDKGVQTVPLSLSPTPEPLESRYDEDYRYQASQVLGRIEAALSGMVGTRLSSLAQQLEEIEKMTLTRAHGQRSI</sequence>
<feature type="region of interest" description="Disordered" evidence="1">
    <location>
        <begin position="97"/>
        <end position="128"/>
    </location>
</feature>
<dbReference type="EMBL" id="JWZX01002415">
    <property type="protein sequence ID" value="KOO29446.1"/>
    <property type="molecule type" value="Genomic_DNA"/>
</dbReference>
<evidence type="ECO:0000313" key="2">
    <source>
        <dbReference type="EMBL" id="KOO29446.1"/>
    </source>
</evidence>
<keyword evidence="3" id="KW-1185">Reference proteome</keyword>
<name>A0A0M0JS77_9EUKA</name>
<organism evidence="2 3">
    <name type="scientific">Chrysochromulina tobinii</name>
    <dbReference type="NCBI Taxonomy" id="1460289"/>
    <lineage>
        <taxon>Eukaryota</taxon>
        <taxon>Haptista</taxon>
        <taxon>Haptophyta</taxon>
        <taxon>Prymnesiophyceae</taxon>
        <taxon>Prymnesiales</taxon>
        <taxon>Chrysochromulinaceae</taxon>
        <taxon>Chrysochromulina</taxon>
    </lineage>
</organism>
<gene>
    <name evidence="2" type="ORF">Ctob_004850</name>
</gene>
<feature type="compositionally biased region" description="Acidic residues" evidence="1">
    <location>
        <begin position="114"/>
        <end position="126"/>
    </location>
</feature>
<dbReference type="Proteomes" id="UP000037460">
    <property type="component" value="Unassembled WGS sequence"/>
</dbReference>
<accession>A0A0M0JS77</accession>
<protein>
    <submittedName>
        <fullName evidence="2">Uncharacterized protein</fullName>
    </submittedName>
</protein>